<dbReference type="NCBIfam" id="TIGR03649">
    <property type="entry name" value="ergot_EASG"/>
    <property type="match status" value="1"/>
</dbReference>
<evidence type="ECO:0000313" key="7">
    <source>
        <dbReference type="EMBL" id="KAF3807847.1"/>
    </source>
</evidence>
<feature type="region of interest" description="Disordered" evidence="5">
    <location>
        <begin position="30"/>
        <end position="49"/>
    </location>
</feature>
<dbReference type="RefSeq" id="XP_045267006.1">
    <property type="nucleotide sequence ID" value="XM_045407561.1"/>
</dbReference>
<evidence type="ECO:0000256" key="2">
    <source>
        <dbReference type="ARBA" id="ARBA00005372"/>
    </source>
</evidence>
<keyword evidence="8" id="KW-1185">Reference proteome</keyword>
<evidence type="ECO:0000256" key="4">
    <source>
        <dbReference type="ARBA" id="ARBA00023002"/>
    </source>
</evidence>
<dbReference type="SUPFAM" id="SSF51735">
    <property type="entry name" value="NAD(P)-binding Rossmann-fold domains"/>
    <property type="match status" value="1"/>
</dbReference>
<dbReference type="GO" id="GO:0016491">
    <property type="term" value="F:oxidoreductase activity"/>
    <property type="evidence" value="ECO:0007669"/>
    <property type="project" value="UniProtKB-KW"/>
</dbReference>
<dbReference type="GeneID" id="69014726"/>
<evidence type="ECO:0000313" key="8">
    <source>
        <dbReference type="Proteomes" id="UP000613401"/>
    </source>
</evidence>
<keyword evidence="3" id="KW-0017">Alkaloid metabolism</keyword>
<comment type="similarity">
    <text evidence="2">Belongs to the fgaFS/easG family.</text>
</comment>
<dbReference type="Proteomes" id="UP000613401">
    <property type="component" value="Unassembled WGS sequence"/>
</dbReference>
<name>A0A8H4CQ69_COLGL</name>
<dbReference type="AlphaFoldDB" id="A0A8H4CQ69"/>
<dbReference type="Pfam" id="PF05368">
    <property type="entry name" value="NmrA"/>
    <property type="match status" value="1"/>
</dbReference>
<feature type="domain" description="NmrA-like" evidence="6">
    <location>
        <begin position="7"/>
        <end position="269"/>
    </location>
</feature>
<reference evidence="7" key="2">
    <citation type="submission" date="2020-03" db="EMBL/GenBank/DDBJ databases">
        <authorList>
            <person name="Fu F.-F."/>
            <person name="Chen J."/>
        </authorList>
    </citation>
    <scope>NUCLEOTIDE SEQUENCE</scope>
    <source>
        <strain evidence="7">Lc1</strain>
    </source>
</reference>
<dbReference type="UniPathway" id="UPA00327"/>
<gene>
    <name evidence="7" type="ORF">GCG54_00007582</name>
</gene>
<keyword evidence="4" id="KW-0560">Oxidoreductase</keyword>
<dbReference type="GO" id="GO:0035835">
    <property type="term" value="P:indole alkaloid biosynthetic process"/>
    <property type="evidence" value="ECO:0007669"/>
    <property type="project" value="UniProtKB-UniPathway"/>
</dbReference>
<dbReference type="PANTHER" id="PTHR43162">
    <property type="match status" value="1"/>
</dbReference>
<evidence type="ECO:0000259" key="6">
    <source>
        <dbReference type="Pfam" id="PF05368"/>
    </source>
</evidence>
<dbReference type="Gene3D" id="3.40.50.720">
    <property type="entry name" value="NAD(P)-binding Rossmann-like Domain"/>
    <property type="match status" value="1"/>
</dbReference>
<dbReference type="Gene3D" id="3.90.25.10">
    <property type="entry name" value="UDP-galactose 4-epimerase, domain 1"/>
    <property type="match status" value="1"/>
</dbReference>
<evidence type="ECO:0000256" key="1">
    <source>
        <dbReference type="ARBA" id="ARBA00005107"/>
    </source>
</evidence>
<accession>A0A8H4CQ69</accession>
<organism evidence="7 8">
    <name type="scientific">Colletotrichum gloeosporioides</name>
    <name type="common">Anthracnose fungus</name>
    <name type="synonym">Glomerella cingulata</name>
    <dbReference type="NCBI Taxonomy" id="474922"/>
    <lineage>
        <taxon>Eukaryota</taxon>
        <taxon>Fungi</taxon>
        <taxon>Dikarya</taxon>
        <taxon>Ascomycota</taxon>
        <taxon>Pezizomycotina</taxon>
        <taxon>Sordariomycetes</taxon>
        <taxon>Hypocreomycetidae</taxon>
        <taxon>Glomerellales</taxon>
        <taxon>Glomerellaceae</taxon>
        <taxon>Colletotrichum</taxon>
        <taxon>Colletotrichum gloeosporioides species complex</taxon>
    </lineage>
</organism>
<reference evidence="7" key="1">
    <citation type="journal article" date="2020" name="Phytopathology">
        <title>Genome sequence and comparative analysis of Colletotrichum gloeosporioides isolated from Liriodendron leaves.</title>
        <authorList>
            <person name="Fu F.F."/>
            <person name="Hao Z."/>
            <person name="Wang P."/>
            <person name="Lu Y."/>
            <person name="Xue L.J."/>
            <person name="Wei G."/>
            <person name="Tian Y."/>
            <person name="Baishi H."/>
            <person name="Xu H."/>
            <person name="Shi J."/>
            <person name="Cheng T."/>
            <person name="Wang G."/>
            <person name="Yi Y."/>
            <person name="Chen J."/>
        </authorList>
    </citation>
    <scope>NUCLEOTIDE SEQUENCE</scope>
    <source>
        <strain evidence="7">Lc1</strain>
    </source>
</reference>
<evidence type="ECO:0000256" key="3">
    <source>
        <dbReference type="ARBA" id="ARBA00022589"/>
    </source>
</evidence>
<protein>
    <submittedName>
        <fullName evidence="7">Agroclavine dehydrogenase</fullName>
    </submittedName>
</protein>
<dbReference type="InterPro" id="IPR051604">
    <property type="entry name" value="Ergot_Alk_Oxidoreductase"/>
</dbReference>
<dbReference type="EMBL" id="WVTB01000027">
    <property type="protein sequence ID" value="KAF3807847.1"/>
    <property type="molecule type" value="Genomic_DNA"/>
</dbReference>
<comment type="pathway">
    <text evidence="1">Alkaloid biosynthesis; ergot alkaloid biosynthesis.</text>
</comment>
<dbReference type="InterPro" id="IPR019901">
    <property type="entry name" value="Ergot_alkaloid_biosynthesis"/>
</dbReference>
<dbReference type="InterPro" id="IPR036291">
    <property type="entry name" value="NAD(P)-bd_dom_sf"/>
</dbReference>
<evidence type="ECO:0000256" key="5">
    <source>
        <dbReference type="SAM" id="MobiDB-lite"/>
    </source>
</evidence>
<dbReference type="PANTHER" id="PTHR43162:SF1">
    <property type="entry name" value="PRESTALK A DIFFERENTIATION PROTEIN A"/>
    <property type="match status" value="1"/>
</dbReference>
<proteinExistence type="inferred from homology"/>
<comment type="caution">
    <text evidence="7">The sequence shown here is derived from an EMBL/GenBank/DDBJ whole genome shotgun (WGS) entry which is preliminary data.</text>
</comment>
<sequence length="311" mass="34312">MSANSNQQTVLIIGGTGKVGRQITKLLANTDTPTYQSSRSGASTTEPGAENVKPIAFDWADEKTWAVALKSGATSVFLVAPPVLDMLPPMQSFIDQARLKGNAKRFILLSGSPMEADINGPAMSRPHAYLKELGDRGEVEWAALRPTWFQQNFAEQLNHINSIKDESTVYSATADGKIPWIATEDIAACAFQLLLQDDAPNDEYLLLGSELLSYDDRSLMSNFEVQIAEILTEVLGRRIIHKNLSRKGLEDRYVNYGLPQDYAEMMGAMDTNIKNGSENRTNSVVLALTGKQPRKFRDVAKELRNVWATAS</sequence>
<dbReference type="InterPro" id="IPR008030">
    <property type="entry name" value="NmrA-like"/>
</dbReference>
<feature type="compositionally biased region" description="Polar residues" evidence="5">
    <location>
        <begin position="30"/>
        <end position="46"/>
    </location>
</feature>